<protein>
    <recommendedName>
        <fullName evidence="3">Reverse transcriptase domain-containing protein</fullName>
    </recommendedName>
</protein>
<evidence type="ECO:0000313" key="2">
    <source>
        <dbReference type="Proteomes" id="UP001472677"/>
    </source>
</evidence>
<name>A0ABR2E4S6_9ROSI</name>
<keyword evidence="2" id="KW-1185">Reference proteome</keyword>
<sequence>MDDLRPALCKMLEAFFDHMTAKILQCEVNILPFELRKRGALVRIICEHKCGTSDVNSPSTFYLIIVTVKALQAALQNMIAIDILDKIKNSRFNSRFDQRNLLPGF</sequence>
<evidence type="ECO:0000313" key="1">
    <source>
        <dbReference type="EMBL" id="KAK8552213.1"/>
    </source>
</evidence>
<evidence type="ECO:0008006" key="3">
    <source>
        <dbReference type="Google" id="ProtNLM"/>
    </source>
</evidence>
<dbReference type="EMBL" id="JBBPBM010000020">
    <property type="protein sequence ID" value="KAK8552213.1"/>
    <property type="molecule type" value="Genomic_DNA"/>
</dbReference>
<reference evidence="1 2" key="1">
    <citation type="journal article" date="2024" name="G3 (Bethesda)">
        <title>Genome assembly of Hibiscus sabdariffa L. provides insights into metabolisms of medicinal natural products.</title>
        <authorList>
            <person name="Kim T."/>
        </authorList>
    </citation>
    <scope>NUCLEOTIDE SEQUENCE [LARGE SCALE GENOMIC DNA]</scope>
    <source>
        <strain evidence="1">TK-2024</strain>
        <tissue evidence="1">Old leaves</tissue>
    </source>
</reference>
<organism evidence="1 2">
    <name type="scientific">Hibiscus sabdariffa</name>
    <name type="common">roselle</name>
    <dbReference type="NCBI Taxonomy" id="183260"/>
    <lineage>
        <taxon>Eukaryota</taxon>
        <taxon>Viridiplantae</taxon>
        <taxon>Streptophyta</taxon>
        <taxon>Embryophyta</taxon>
        <taxon>Tracheophyta</taxon>
        <taxon>Spermatophyta</taxon>
        <taxon>Magnoliopsida</taxon>
        <taxon>eudicotyledons</taxon>
        <taxon>Gunneridae</taxon>
        <taxon>Pentapetalae</taxon>
        <taxon>rosids</taxon>
        <taxon>malvids</taxon>
        <taxon>Malvales</taxon>
        <taxon>Malvaceae</taxon>
        <taxon>Malvoideae</taxon>
        <taxon>Hibiscus</taxon>
    </lineage>
</organism>
<proteinExistence type="predicted"/>
<dbReference type="Proteomes" id="UP001472677">
    <property type="component" value="Unassembled WGS sequence"/>
</dbReference>
<gene>
    <name evidence="1" type="ORF">V6N12_040823</name>
</gene>
<comment type="caution">
    <text evidence="1">The sequence shown here is derived from an EMBL/GenBank/DDBJ whole genome shotgun (WGS) entry which is preliminary data.</text>
</comment>
<accession>A0ABR2E4S6</accession>